<feature type="compositionally biased region" description="Basic and acidic residues" evidence="4">
    <location>
        <begin position="219"/>
        <end position="228"/>
    </location>
</feature>
<evidence type="ECO:0000313" key="6">
    <source>
        <dbReference type="Proteomes" id="UP000594260"/>
    </source>
</evidence>
<dbReference type="EnsemblMetazoa" id="XM_022804835">
    <property type="protein sequence ID" value="XP_022660570"/>
    <property type="gene ID" value="LOC111250111"/>
</dbReference>
<sequence length="282" mass="31832">MGCDGGTIPRRDELVRTKQKDEQKDMQAENAFKWKHCAISQQALKQPIVACDLGRLYNKEAVIHYLLRRVESPLETAAHIRQLKDVTELVLTDNPAFKYVQTKNTDYVDHAVAAYICPTTGLEMNGKYKFVFNRRCGCVFSERARKNVSSEKCLKCSGLMNPSEIIILNPNEEERKEMEVRMIQRKCAAKAARKKVKNETNPKVEIDPQDAAGPASKKIKQEKMKPIKQEVTTSSSNSAGKSSYSIANDPNASEALKSLFTSHESAKNKPTAHWITHNPLFY</sequence>
<feature type="compositionally biased region" description="Basic and acidic residues" evidence="4">
    <location>
        <begin position="197"/>
        <end position="206"/>
    </location>
</feature>
<dbReference type="OrthoDB" id="247013at2759"/>
<dbReference type="Pfam" id="PF04641">
    <property type="entry name" value="Rtf2"/>
    <property type="match status" value="1"/>
</dbReference>
<dbReference type="PANTHER" id="PTHR12775:SF0">
    <property type="entry name" value="REPLICATION TERMINATION FACTOR 2"/>
    <property type="match status" value="1"/>
</dbReference>
<dbReference type="InterPro" id="IPR027799">
    <property type="entry name" value="Rtf2_RING-finger"/>
</dbReference>
<evidence type="ECO:0000256" key="1">
    <source>
        <dbReference type="ARBA" id="ARBA00009885"/>
    </source>
</evidence>
<dbReference type="CDD" id="cd16653">
    <property type="entry name" value="RING-like_Rtf2"/>
    <property type="match status" value="1"/>
</dbReference>
<name>A0A7M7K2A4_VARDE</name>
<organism evidence="5 6">
    <name type="scientific">Varroa destructor</name>
    <name type="common">Honeybee mite</name>
    <dbReference type="NCBI Taxonomy" id="109461"/>
    <lineage>
        <taxon>Eukaryota</taxon>
        <taxon>Metazoa</taxon>
        <taxon>Ecdysozoa</taxon>
        <taxon>Arthropoda</taxon>
        <taxon>Chelicerata</taxon>
        <taxon>Arachnida</taxon>
        <taxon>Acari</taxon>
        <taxon>Parasitiformes</taxon>
        <taxon>Mesostigmata</taxon>
        <taxon>Gamasina</taxon>
        <taxon>Dermanyssoidea</taxon>
        <taxon>Varroidae</taxon>
        <taxon>Varroa</taxon>
    </lineage>
</organism>
<comment type="similarity">
    <text evidence="1">Belongs to the rtf2 family.</text>
</comment>
<evidence type="ECO:0000256" key="3">
    <source>
        <dbReference type="ARBA" id="ARBA00030367"/>
    </source>
</evidence>
<dbReference type="PANTHER" id="PTHR12775">
    <property type="entry name" value="PROTEIN C20ORF43 HOMOLOG"/>
    <property type="match status" value="1"/>
</dbReference>
<protein>
    <recommendedName>
        <fullName evidence="2">Replication termination factor 2</fullName>
    </recommendedName>
    <alternativeName>
        <fullName evidence="3">Replication termination factor 2 domain-containing protein 1</fullName>
    </alternativeName>
</protein>
<dbReference type="RefSeq" id="XP_022660570.1">
    <property type="nucleotide sequence ID" value="XM_022804835.1"/>
</dbReference>
<dbReference type="GO" id="GO:0006274">
    <property type="term" value="P:DNA replication termination"/>
    <property type="evidence" value="ECO:0007669"/>
    <property type="project" value="TreeGrafter"/>
</dbReference>
<dbReference type="InterPro" id="IPR006735">
    <property type="entry name" value="Rtf2"/>
</dbReference>
<feature type="compositionally biased region" description="Low complexity" evidence="4">
    <location>
        <begin position="234"/>
        <end position="245"/>
    </location>
</feature>
<evidence type="ECO:0000256" key="4">
    <source>
        <dbReference type="SAM" id="MobiDB-lite"/>
    </source>
</evidence>
<proteinExistence type="inferred from homology"/>
<dbReference type="Proteomes" id="UP000594260">
    <property type="component" value="Unplaced"/>
</dbReference>
<dbReference type="KEGG" id="vde:111250111"/>
<dbReference type="FunCoup" id="A0A7M7K2A4">
    <property type="interactions" value="2169"/>
</dbReference>
<evidence type="ECO:0000313" key="5">
    <source>
        <dbReference type="EnsemblMetazoa" id="XP_022660570"/>
    </source>
</evidence>
<dbReference type="InParanoid" id="A0A7M7K2A4"/>
<dbReference type="GeneID" id="111250111"/>
<keyword evidence="6" id="KW-1185">Reference proteome</keyword>
<accession>A0A7M7K2A4</accession>
<feature type="region of interest" description="Disordered" evidence="4">
    <location>
        <begin position="191"/>
        <end position="248"/>
    </location>
</feature>
<evidence type="ECO:0000256" key="2">
    <source>
        <dbReference type="ARBA" id="ARBA00015157"/>
    </source>
</evidence>
<dbReference type="OMA" id="EFRWLHC"/>
<dbReference type="GO" id="GO:0005634">
    <property type="term" value="C:nucleus"/>
    <property type="evidence" value="ECO:0007669"/>
    <property type="project" value="TreeGrafter"/>
</dbReference>
<dbReference type="AlphaFoldDB" id="A0A7M7K2A4"/>
<reference evidence="5" key="1">
    <citation type="submission" date="2021-01" db="UniProtKB">
        <authorList>
            <consortium name="EnsemblMetazoa"/>
        </authorList>
    </citation>
    <scope>IDENTIFICATION</scope>
</reference>